<evidence type="ECO:0000313" key="5">
    <source>
        <dbReference type="Proteomes" id="UP000321393"/>
    </source>
</evidence>
<evidence type="ECO:0000259" key="2">
    <source>
        <dbReference type="Pfam" id="PF07727"/>
    </source>
</evidence>
<gene>
    <name evidence="4" type="ORF">E5676_scaffold2044G00460</name>
    <name evidence="3" type="ORF">E6C27_scaffold79G001860</name>
</gene>
<proteinExistence type="predicted"/>
<evidence type="ECO:0000313" key="6">
    <source>
        <dbReference type="Proteomes" id="UP000321947"/>
    </source>
</evidence>
<evidence type="ECO:0000256" key="1">
    <source>
        <dbReference type="SAM" id="MobiDB-lite"/>
    </source>
</evidence>
<sequence>METINVVVNDSELTTKQTDEEDDVAPKVTVVSPTAPTDGPKADTKGYAQDEGVEFDETFAPVARLEAIRLLLEISCIRKFRLYQMDVKSAFLNGYLNEEVYVAQPKGFIDFEFPQHVYKLNKALYRLKQTPRVWNERLTIYVGCKGYFRGRADKTLFIY</sequence>
<reference evidence="5 6" key="1">
    <citation type="submission" date="2019-08" db="EMBL/GenBank/DDBJ databases">
        <title>Draft genome sequences of two oriental melons (Cucumis melo L. var makuwa).</title>
        <authorList>
            <person name="Kwon S.-Y."/>
        </authorList>
    </citation>
    <scope>NUCLEOTIDE SEQUENCE [LARGE SCALE GENOMIC DNA]</scope>
    <source>
        <strain evidence="6">cv. Chang Bougi</strain>
        <strain evidence="5">cv. SW 3</strain>
        <tissue evidence="4">Leaf</tissue>
    </source>
</reference>
<name>A0A5D3BQ69_CUCMM</name>
<dbReference type="Proteomes" id="UP000321947">
    <property type="component" value="Unassembled WGS sequence"/>
</dbReference>
<dbReference type="STRING" id="1194695.A0A5D3BQ69"/>
<dbReference type="OrthoDB" id="1436352at2759"/>
<evidence type="ECO:0000313" key="3">
    <source>
        <dbReference type="EMBL" id="KAA0062666.1"/>
    </source>
</evidence>
<dbReference type="EMBL" id="SSTD01016295">
    <property type="protein sequence ID" value="TYK01200.1"/>
    <property type="molecule type" value="Genomic_DNA"/>
</dbReference>
<organism evidence="4 6">
    <name type="scientific">Cucumis melo var. makuwa</name>
    <name type="common">Oriental melon</name>
    <dbReference type="NCBI Taxonomy" id="1194695"/>
    <lineage>
        <taxon>Eukaryota</taxon>
        <taxon>Viridiplantae</taxon>
        <taxon>Streptophyta</taxon>
        <taxon>Embryophyta</taxon>
        <taxon>Tracheophyta</taxon>
        <taxon>Spermatophyta</taxon>
        <taxon>Magnoliopsida</taxon>
        <taxon>eudicotyledons</taxon>
        <taxon>Gunneridae</taxon>
        <taxon>Pentapetalae</taxon>
        <taxon>rosids</taxon>
        <taxon>fabids</taxon>
        <taxon>Cucurbitales</taxon>
        <taxon>Cucurbitaceae</taxon>
        <taxon>Benincaseae</taxon>
        <taxon>Cucumis</taxon>
    </lineage>
</organism>
<dbReference type="Proteomes" id="UP000321393">
    <property type="component" value="Unassembled WGS sequence"/>
</dbReference>
<evidence type="ECO:0000313" key="4">
    <source>
        <dbReference type="EMBL" id="TYK01200.1"/>
    </source>
</evidence>
<dbReference type="InterPro" id="IPR013103">
    <property type="entry name" value="RVT_2"/>
</dbReference>
<accession>A0A5D3BQ69</accession>
<protein>
    <submittedName>
        <fullName evidence="3 4">Gag-pol polyprotein</fullName>
    </submittedName>
</protein>
<dbReference type="AlphaFoldDB" id="A0A5D3BQ69"/>
<feature type="region of interest" description="Disordered" evidence="1">
    <location>
        <begin position="1"/>
        <end position="44"/>
    </location>
</feature>
<comment type="caution">
    <text evidence="4">The sequence shown here is derived from an EMBL/GenBank/DDBJ whole genome shotgun (WGS) entry which is preliminary data.</text>
</comment>
<dbReference type="Pfam" id="PF07727">
    <property type="entry name" value="RVT_2"/>
    <property type="match status" value="1"/>
</dbReference>
<dbReference type="EMBL" id="SSTE01004244">
    <property type="protein sequence ID" value="KAA0062666.1"/>
    <property type="molecule type" value="Genomic_DNA"/>
</dbReference>
<feature type="domain" description="Reverse transcriptase Ty1/copia-type" evidence="2">
    <location>
        <begin position="44"/>
        <end position="152"/>
    </location>
</feature>
<feature type="compositionally biased region" description="Polar residues" evidence="1">
    <location>
        <begin position="1"/>
        <end position="16"/>
    </location>
</feature>